<proteinExistence type="predicted"/>
<dbReference type="RefSeq" id="WP_168034519.1">
    <property type="nucleotide sequence ID" value="NZ_JAAVNE010000054.1"/>
</dbReference>
<dbReference type="InterPro" id="IPR035093">
    <property type="entry name" value="RelE/ParE_toxin_dom_sf"/>
</dbReference>
<evidence type="ECO:0000313" key="3">
    <source>
        <dbReference type="Proteomes" id="UP000787635"/>
    </source>
</evidence>
<accession>A0ABX1E9A3</accession>
<dbReference type="Proteomes" id="UP000787635">
    <property type="component" value="Unassembled WGS sequence"/>
</dbReference>
<protein>
    <submittedName>
        <fullName evidence="2">Type II toxin-antitoxin system RelE/ParE family toxin</fullName>
    </submittedName>
</protein>
<keyword evidence="3" id="KW-1185">Reference proteome</keyword>
<organism evidence="2 3">
    <name type="scientific">Falsiroseomonas selenitidurans</name>
    <dbReference type="NCBI Taxonomy" id="2716335"/>
    <lineage>
        <taxon>Bacteria</taxon>
        <taxon>Pseudomonadati</taxon>
        <taxon>Pseudomonadota</taxon>
        <taxon>Alphaproteobacteria</taxon>
        <taxon>Acetobacterales</taxon>
        <taxon>Roseomonadaceae</taxon>
        <taxon>Falsiroseomonas</taxon>
    </lineage>
</organism>
<name>A0ABX1E9A3_9PROT</name>
<dbReference type="Pfam" id="PF05016">
    <property type="entry name" value="ParE_toxin"/>
    <property type="match status" value="1"/>
</dbReference>
<evidence type="ECO:0000313" key="2">
    <source>
        <dbReference type="EMBL" id="NKC33799.1"/>
    </source>
</evidence>
<evidence type="ECO:0000256" key="1">
    <source>
        <dbReference type="ARBA" id="ARBA00022649"/>
    </source>
</evidence>
<dbReference type="EMBL" id="JAAVNE010000054">
    <property type="protein sequence ID" value="NKC33799.1"/>
    <property type="molecule type" value="Genomic_DNA"/>
</dbReference>
<dbReference type="InterPro" id="IPR007712">
    <property type="entry name" value="RelE/ParE_toxin"/>
</dbReference>
<reference evidence="2 3" key="1">
    <citation type="submission" date="2020-03" db="EMBL/GenBank/DDBJ databases">
        <title>Roseomonas selenitidurans sp. nov. isolated from urban soil.</title>
        <authorList>
            <person name="Liu H."/>
        </authorList>
    </citation>
    <scope>NUCLEOTIDE SEQUENCE [LARGE SCALE GENOMIC DNA]</scope>
    <source>
        <strain evidence="2 3">BU-1</strain>
    </source>
</reference>
<keyword evidence="1" id="KW-1277">Toxin-antitoxin system</keyword>
<comment type="caution">
    <text evidence="2">The sequence shown here is derived from an EMBL/GenBank/DDBJ whole genome shotgun (WGS) entry which is preliminary data.</text>
</comment>
<gene>
    <name evidence="2" type="ORF">HEQ75_23260</name>
</gene>
<sequence length="63" mass="6880">MEAIGASVTRLSAHPMLGRPAEVGTVRVLTIPRTPGRLCYSESADRIWIIAVWHGARQWPPSG</sequence>
<dbReference type="Gene3D" id="3.30.2310.20">
    <property type="entry name" value="RelE-like"/>
    <property type="match status" value="1"/>
</dbReference>